<sequence>MRFMYVLVAEKPMLPNPPLREAIGKLAEREIAAGRMLDTGALLPRTAGAEVKIKDRKLTVTDGPFMEAKEVVGGYALFELKDKEEAVARAVEFMQLHLDHMPDWELSCEVRPFMDC</sequence>
<dbReference type="Pfam" id="PF03795">
    <property type="entry name" value="YCII"/>
    <property type="match status" value="1"/>
</dbReference>
<dbReference type="Gene3D" id="3.30.70.1060">
    <property type="entry name" value="Dimeric alpha+beta barrel"/>
    <property type="match status" value="1"/>
</dbReference>
<evidence type="ECO:0000259" key="2">
    <source>
        <dbReference type="Pfam" id="PF03795"/>
    </source>
</evidence>
<evidence type="ECO:0000313" key="4">
    <source>
        <dbReference type="Proteomes" id="UP000198992"/>
    </source>
</evidence>
<dbReference type="InterPro" id="IPR011008">
    <property type="entry name" value="Dimeric_a/b-barrel"/>
</dbReference>
<reference evidence="3 4" key="1">
    <citation type="submission" date="2016-10" db="EMBL/GenBank/DDBJ databases">
        <authorList>
            <person name="de Groot N.N."/>
        </authorList>
    </citation>
    <scope>NUCLEOTIDE SEQUENCE [LARGE SCALE GENOMIC DNA]</scope>
    <source>
        <strain evidence="3 4">MT12</strain>
    </source>
</reference>
<dbReference type="PANTHER" id="PTHR35174">
    <property type="entry name" value="BLL7171 PROTEIN-RELATED"/>
    <property type="match status" value="1"/>
</dbReference>
<dbReference type="Proteomes" id="UP000198992">
    <property type="component" value="Unassembled WGS sequence"/>
</dbReference>
<comment type="similarity">
    <text evidence="1">Belongs to the YciI family.</text>
</comment>
<dbReference type="OrthoDB" id="9807535at2"/>
<name>A0A1H5AHQ2_9BRAD</name>
<dbReference type="RefSeq" id="WP_092119756.1">
    <property type="nucleotide sequence ID" value="NZ_FNTH01000001.1"/>
</dbReference>
<dbReference type="SUPFAM" id="SSF54909">
    <property type="entry name" value="Dimeric alpha+beta barrel"/>
    <property type="match status" value="1"/>
</dbReference>
<dbReference type="EMBL" id="FNTH01000001">
    <property type="protein sequence ID" value="SED41946.1"/>
    <property type="molecule type" value="Genomic_DNA"/>
</dbReference>
<evidence type="ECO:0000313" key="3">
    <source>
        <dbReference type="EMBL" id="SED41946.1"/>
    </source>
</evidence>
<gene>
    <name evidence="3" type="ORF">SAMN05444164_4698</name>
</gene>
<protein>
    <submittedName>
        <fullName evidence="3">Uncharacterized conserved protein</fullName>
    </submittedName>
</protein>
<dbReference type="AlphaFoldDB" id="A0A1H5AHQ2"/>
<organism evidence="3 4">
    <name type="scientific">Bradyrhizobium erythrophlei</name>
    <dbReference type="NCBI Taxonomy" id="1437360"/>
    <lineage>
        <taxon>Bacteria</taxon>
        <taxon>Pseudomonadati</taxon>
        <taxon>Pseudomonadota</taxon>
        <taxon>Alphaproteobacteria</taxon>
        <taxon>Hyphomicrobiales</taxon>
        <taxon>Nitrobacteraceae</taxon>
        <taxon>Bradyrhizobium</taxon>
    </lineage>
</organism>
<evidence type="ECO:0000256" key="1">
    <source>
        <dbReference type="ARBA" id="ARBA00007689"/>
    </source>
</evidence>
<proteinExistence type="inferred from homology"/>
<dbReference type="InterPro" id="IPR005545">
    <property type="entry name" value="YCII"/>
</dbReference>
<accession>A0A1H5AHQ2</accession>
<feature type="domain" description="YCII-related" evidence="2">
    <location>
        <begin position="20"/>
        <end position="90"/>
    </location>
</feature>
<dbReference type="PANTHER" id="PTHR35174:SF1">
    <property type="entry name" value="BLL0086 PROTEIN"/>
    <property type="match status" value="1"/>
</dbReference>